<gene>
    <name evidence="1" type="ORF">CVS30_14295</name>
</gene>
<dbReference type="EMBL" id="QJVC01000018">
    <property type="protein sequence ID" value="PYI37691.1"/>
    <property type="molecule type" value="Genomic_DNA"/>
</dbReference>
<sequence>MAFAGGALPGPLGLSATGPSPDAVTLSAQRLACVAQDIAVLRFRLSQLNNVDWNSTAATAFRHSLADADARFVTVDQQIGTAVELLGNYAAYLRAVADAVTCGVPRWEDYPGIGPSWGGNMGMIRVWDRL</sequence>
<proteinExistence type="predicted"/>
<organism evidence="1 2">
    <name type="scientific">Arthrobacter psychrolactophilus</name>
    <dbReference type="NCBI Taxonomy" id="92442"/>
    <lineage>
        <taxon>Bacteria</taxon>
        <taxon>Bacillati</taxon>
        <taxon>Actinomycetota</taxon>
        <taxon>Actinomycetes</taxon>
        <taxon>Micrococcales</taxon>
        <taxon>Micrococcaceae</taxon>
        <taxon>Arthrobacter</taxon>
    </lineage>
</organism>
<dbReference type="OrthoDB" id="9972850at2"/>
<keyword evidence="2" id="KW-1185">Reference proteome</keyword>
<reference evidence="1 2" key="1">
    <citation type="submission" date="2018-05" db="EMBL/GenBank/DDBJ databases">
        <title>Genetic diversity of glacier-inhabiting Cryobacterium bacteria in China and description of Cryobacterium mengkeensis sp. nov. and Arthrobacter glacialis sp. nov.</title>
        <authorList>
            <person name="Liu Q."/>
            <person name="Xin Y.-H."/>
        </authorList>
    </citation>
    <scope>NUCLEOTIDE SEQUENCE [LARGE SCALE GENOMIC DNA]</scope>
    <source>
        <strain evidence="1 2">B7</strain>
    </source>
</reference>
<name>A0A2V5INM2_9MICC</name>
<evidence type="ECO:0000313" key="1">
    <source>
        <dbReference type="EMBL" id="PYI37691.1"/>
    </source>
</evidence>
<dbReference type="Proteomes" id="UP000247980">
    <property type="component" value="Unassembled WGS sequence"/>
</dbReference>
<dbReference type="RefSeq" id="WP_110486080.1">
    <property type="nucleotide sequence ID" value="NZ_QJVC01000018.1"/>
</dbReference>
<dbReference type="AlphaFoldDB" id="A0A2V5INM2"/>
<evidence type="ECO:0000313" key="2">
    <source>
        <dbReference type="Proteomes" id="UP000247980"/>
    </source>
</evidence>
<comment type="caution">
    <text evidence="1">The sequence shown here is derived from an EMBL/GenBank/DDBJ whole genome shotgun (WGS) entry which is preliminary data.</text>
</comment>
<accession>A0A2V5INM2</accession>
<protein>
    <submittedName>
        <fullName evidence="1">Uncharacterized protein</fullName>
    </submittedName>
</protein>